<evidence type="ECO:0000313" key="3">
    <source>
        <dbReference type="Proteomes" id="UP001054902"/>
    </source>
</evidence>
<sequence length="346" mass="39357">MPKTSHKFKKGDRVFISSTETFATIQDATPNKDGRILVQMYILPSQMSAVKNGSKRQSYRFSDENNSEGSANASCVSENGEESKTRLAASNEEDDEPSDLPGLSAPVKDNTSAEEDEEEEEYQAGDEESENEDDINTQVGRILEKETDMLSIDEKSLQDSEYYSEEDDDKLGTQPLNEEELLGNDSYSQSSESEEEKVPKLDHSLRKKDKINYEESDEDYQSETDDNDLVEYTPSKTPGSKKYNTKNAKSTGRKKRGRKTTKSPKSRKRGKKNTRSSDSYDVIQERPNYAESDEDYQSETDEDDIVYLNHVRRKQIRAKVKEGESSGRKTRRNSSGDDDYESEDDF</sequence>
<dbReference type="Proteomes" id="UP001054902">
    <property type="component" value="Unassembled WGS sequence"/>
</dbReference>
<feature type="compositionally biased region" description="Basic residues" evidence="1">
    <location>
        <begin position="251"/>
        <end position="274"/>
    </location>
</feature>
<feature type="compositionally biased region" description="Acidic residues" evidence="1">
    <location>
        <begin position="336"/>
        <end position="346"/>
    </location>
</feature>
<evidence type="ECO:0000256" key="1">
    <source>
        <dbReference type="SAM" id="MobiDB-lite"/>
    </source>
</evidence>
<feature type="compositionally biased region" description="Acidic residues" evidence="1">
    <location>
        <begin position="112"/>
        <end position="135"/>
    </location>
</feature>
<feature type="region of interest" description="Disordered" evidence="1">
    <location>
        <begin position="45"/>
        <end position="346"/>
    </location>
</feature>
<dbReference type="AlphaFoldDB" id="A0AAD3H1G6"/>
<dbReference type="EMBL" id="BLLK01000022">
    <property type="protein sequence ID" value="GFH47087.1"/>
    <property type="molecule type" value="Genomic_DNA"/>
</dbReference>
<organism evidence="2 3">
    <name type="scientific">Chaetoceros tenuissimus</name>
    <dbReference type="NCBI Taxonomy" id="426638"/>
    <lineage>
        <taxon>Eukaryota</taxon>
        <taxon>Sar</taxon>
        <taxon>Stramenopiles</taxon>
        <taxon>Ochrophyta</taxon>
        <taxon>Bacillariophyta</taxon>
        <taxon>Coscinodiscophyceae</taxon>
        <taxon>Chaetocerotophycidae</taxon>
        <taxon>Chaetocerotales</taxon>
        <taxon>Chaetocerotaceae</taxon>
        <taxon>Chaetoceros</taxon>
    </lineage>
</organism>
<feature type="compositionally biased region" description="Basic and acidic residues" evidence="1">
    <location>
        <begin position="142"/>
        <end position="158"/>
    </location>
</feature>
<reference evidence="2 3" key="1">
    <citation type="journal article" date="2021" name="Sci. Rep.">
        <title>The genome of the diatom Chaetoceros tenuissimus carries an ancient integrated fragment of an extant virus.</title>
        <authorList>
            <person name="Hongo Y."/>
            <person name="Kimura K."/>
            <person name="Takaki Y."/>
            <person name="Yoshida Y."/>
            <person name="Baba S."/>
            <person name="Kobayashi G."/>
            <person name="Nagasaki K."/>
            <person name="Hano T."/>
            <person name="Tomaru Y."/>
        </authorList>
    </citation>
    <scope>NUCLEOTIDE SEQUENCE [LARGE SCALE GENOMIC DNA]</scope>
    <source>
        <strain evidence="2 3">NIES-3715</strain>
    </source>
</reference>
<keyword evidence="3" id="KW-1185">Reference proteome</keyword>
<feature type="compositionally biased region" description="Acidic residues" evidence="1">
    <location>
        <begin position="291"/>
        <end position="305"/>
    </location>
</feature>
<evidence type="ECO:0000313" key="2">
    <source>
        <dbReference type="EMBL" id="GFH47087.1"/>
    </source>
</evidence>
<proteinExistence type="predicted"/>
<accession>A0AAD3H1G6</accession>
<comment type="caution">
    <text evidence="2">The sequence shown here is derived from an EMBL/GenBank/DDBJ whole genome shotgun (WGS) entry which is preliminary data.</text>
</comment>
<feature type="compositionally biased region" description="Polar residues" evidence="1">
    <location>
        <begin position="67"/>
        <end position="77"/>
    </location>
</feature>
<feature type="compositionally biased region" description="Acidic residues" evidence="1">
    <location>
        <begin position="214"/>
        <end position="229"/>
    </location>
</feature>
<gene>
    <name evidence="2" type="ORF">CTEN210_03562</name>
</gene>
<name>A0AAD3H1G6_9STRA</name>
<protein>
    <submittedName>
        <fullName evidence="2">Uncharacterized protein</fullName>
    </submittedName>
</protein>